<dbReference type="EMBL" id="SOPX01000001">
    <property type="protein sequence ID" value="TFB33380.1"/>
    <property type="molecule type" value="Genomic_DNA"/>
</dbReference>
<dbReference type="GO" id="GO:0016853">
    <property type="term" value="F:isomerase activity"/>
    <property type="evidence" value="ECO:0007669"/>
    <property type="project" value="UniProtKB-KW"/>
</dbReference>
<evidence type="ECO:0000313" key="10">
    <source>
        <dbReference type="Proteomes" id="UP000297429"/>
    </source>
</evidence>
<dbReference type="SUPFAM" id="SSF52833">
    <property type="entry name" value="Thioredoxin-like"/>
    <property type="match status" value="1"/>
</dbReference>
<dbReference type="AlphaFoldDB" id="A0A497Y3N6"/>
<evidence type="ECO:0000256" key="3">
    <source>
        <dbReference type="ARBA" id="ARBA00023157"/>
    </source>
</evidence>
<reference evidence="8 10" key="2">
    <citation type="submission" date="2019-03" db="EMBL/GenBank/DDBJ databases">
        <authorList>
            <person name="He R.-H."/>
        </authorList>
    </citation>
    <scope>NUCLEOTIDE SEQUENCE [LARGE SCALE GENOMIC DNA]</scope>
    <source>
        <strain evidence="8 10">DSM 19624</strain>
    </source>
</reference>
<name>A0A497Y3N6_9SPHI</name>
<dbReference type="EMBL" id="RCCK01000011">
    <property type="protein sequence ID" value="RLJ77402.1"/>
    <property type="molecule type" value="Genomic_DNA"/>
</dbReference>
<feature type="signal peptide" evidence="5">
    <location>
        <begin position="1"/>
        <end position="23"/>
    </location>
</feature>
<accession>A0A497Y3N6</accession>
<proteinExistence type="predicted"/>
<gene>
    <name evidence="7" type="ORF">BCL90_2489</name>
    <name evidence="8" type="ORF">E3V97_04865</name>
</gene>
<reference evidence="7 9" key="1">
    <citation type="submission" date="2018-10" db="EMBL/GenBank/DDBJ databases">
        <title>Genomic Encyclopedia of Archaeal and Bacterial Type Strains, Phase II (KMG-II): from individual species to whole genera.</title>
        <authorList>
            <person name="Goeker M."/>
        </authorList>
    </citation>
    <scope>NUCLEOTIDE SEQUENCE [LARGE SCALE GENOMIC DNA]</scope>
    <source>
        <strain evidence="7 9">DSM 19624</strain>
    </source>
</reference>
<comment type="subcellular location">
    <subcellularLocation>
        <location evidence="1">Cell envelope</location>
    </subcellularLocation>
</comment>
<feature type="domain" description="Thioredoxin" evidence="6">
    <location>
        <begin position="350"/>
        <end position="495"/>
    </location>
</feature>
<dbReference type="OrthoDB" id="1095575at2"/>
<keyword evidence="2" id="KW-0201">Cytochrome c-type biogenesis</keyword>
<dbReference type="Proteomes" id="UP000273898">
    <property type="component" value="Unassembled WGS sequence"/>
</dbReference>
<dbReference type="GO" id="GO:0030313">
    <property type="term" value="C:cell envelope"/>
    <property type="evidence" value="ECO:0007669"/>
    <property type="project" value="UniProtKB-SubCell"/>
</dbReference>
<evidence type="ECO:0000256" key="2">
    <source>
        <dbReference type="ARBA" id="ARBA00022748"/>
    </source>
</evidence>
<evidence type="ECO:0000256" key="1">
    <source>
        <dbReference type="ARBA" id="ARBA00004196"/>
    </source>
</evidence>
<feature type="chain" id="PRO_5044605674" evidence="5">
    <location>
        <begin position="24"/>
        <end position="495"/>
    </location>
</feature>
<keyword evidence="10" id="KW-1185">Reference proteome</keyword>
<keyword evidence="4" id="KW-0676">Redox-active center</keyword>
<dbReference type="PROSITE" id="PS51352">
    <property type="entry name" value="THIOREDOXIN_2"/>
    <property type="match status" value="1"/>
</dbReference>
<evidence type="ECO:0000256" key="5">
    <source>
        <dbReference type="SAM" id="SignalP"/>
    </source>
</evidence>
<organism evidence="7 9">
    <name type="scientific">Pedobacter alluvionis</name>
    <dbReference type="NCBI Taxonomy" id="475253"/>
    <lineage>
        <taxon>Bacteria</taxon>
        <taxon>Pseudomonadati</taxon>
        <taxon>Bacteroidota</taxon>
        <taxon>Sphingobacteriia</taxon>
        <taxon>Sphingobacteriales</taxon>
        <taxon>Sphingobacteriaceae</taxon>
        <taxon>Pedobacter</taxon>
    </lineage>
</organism>
<dbReference type="RefSeq" id="WP_121284161.1">
    <property type="nucleotide sequence ID" value="NZ_RCCK01000011.1"/>
</dbReference>
<dbReference type="Proteomes" id="UP000297429">
    <property type="component" value="Unassembled WGS sequence"/>
</dbReference>
<protein>
    <submittedName>
        <fullName evidence="8">Redoxin domain-containing protein</fullName>
    </submittedName>
    <submittedName>
        <fullName evidence="7">Thiol-disulfide isomerase/thioredoxin</fullName>
    </submittedName>
</protein>
<dbReference type="PANTHER" id="PTHR42852">
    <property type="entry name" value="THIOL:DISULFIDE INTERCHANGE PROTEIN DSBE"/>
    <property type="match status" value="1"/>
</dbReference>
<sequence>MKFSKQLLFVLNLILLLSNACKSQEEKKGSNVTFIINNETNNSVLIRTEQYYHNLQNNEIISHKKNDTLRLKINGYLYAYFSHKDAYADTVLIASNDTVKIHATAASIQAANVNPHQLDNFFSADALRKSNNFKIDSLSRLFYSINTKLPALKGYSEFSKFQTYPLKVNRPAFVAKNAEFSQLRAMLYQDYMYKIKTISNSADHPQPLITFLKYKTNADYYEKLSLLFNLSNSKSVADSLNSRTFINNDLINNPYCNKILIPFLKRKVIVQKADYSRSKEYINFKEAYDYAPKFLQGDLLKYARYLSLEKMMEYDESTVEIKKRYTDFNNLYKDLKLDASLKQKLSGIINDKMQAIEDLVLYGVNGKETTLRQVLNEAKDKVVYIDFWASWCAPCREAMPKSLSLKKEFENKPVLFLYLSIDKDRLKWEEASGIEGLAYNNYQILNQYNSKFLKQIALSTIPRYMLYGKNGVIINKNAPGPSSEEIKKLINNYIK</sequence>
<dbReference type="PANTHER" id="PTHR42852:SF6">
    <property type="entry name" value="THIOL:DISULFIDE INTERCHANGE PROTEIN DSBE"/>
    <property type="match status" value="1"/>
</dbReference>
<dbReference type="GO" id="GO:0017004">
    <property type="term" value="P:cytochrome complex assembly"/>
    <property type="evidence" value="ECO:0007669"/>
    <property type="project" value="UniProtKB-KW"/>
</dbReference>
<evidence type="ECO:0000256" key="4">
    <source>
        <dbReference type="ARBA" id="ARBA00023284"/>
    </source>
</evidence>
<dbReference type="InterPro" id="IPR013740">
    <property type="entry name" value="Redoxin"/>
</dbReference>
<dbReference type="InterPro" id="IPR036249">
    <property type="entry name" value="Thioredoxin-like_sf"/>
</dbReference>
<evidence type="ECO:0000313" key="8">
    <source>
        <dbReference type="EMBL" id="TFB33380.1"/>
    </source>
</evidence>
<dbReference type="CDD" id="cd02966">
    <property type="entry name" value="TlpA_like_family"/>
    <property type="match status" value="1"/>
</dbReference>
<keyword evidence="3" id="KW-1015">Disulfide bond</keyword>
<dbReference type="Pfam" id="PF08534">
    <property type="entry name" value="Redoxin"/>
    <property type="match status" value="1"/>
</dbReference>
<dbReference type="Gene3D" id="3.40.30.10">
    <property type="entry name" value="Glutaredoxin"/>
    <property type="match status" value="1"/>
</dbReference>
<evidence type="ECO:0000259" key="6">
    <source>
        <dbReference type="PROSITE" id="PS51352"/>
    </source>
</evidence>
<comment type="caution">
    <text evidence="7">The sequence shown here is derived from an EMBL/GenBank/DDBJ whole genome shotgun (WGS) entry which is preliminary data.</text>
</comment>
<evidence type="ECO:0000313" key="7">
    <source>
        <dbReference type="EMBL" id="RLJ77402.1"/>
    </source>
</evidence>
<keyword evidence="7" id="KW-0413">Isomerase</keyword>
<evidence type="ECO:0000313" key="9">
    <source>
        <dbReference type="Proteomes" id="UP000273898"/>
    </source>
</evidence>
<dbReference type="InterPro" id="IPR050553">
    <property type="entry name" value="Thioredoxin_ResA/DsbE_sf"/>
</dbReference>
<dbReference type="InterPro" id="IPR013766">
    <property type="entry name" value="Thioredoxin_domain"/>
</dbReference>
<keyword evidence="5" id="KW-0732">Signal</keyword>